<evidence type="ECO:0000256" key="5">
    <source>
        <dbReference type="ARBA" id="ARBA00022853"/>
    </source>
</evidence>
<feature type="region of interest" description="Disordered" evidence="8">
    <location>
        <begin position="440"/>
        <end position="463"/>
    </location>
</feature>
<evidence type="ECO:0000313" key="10">
    <source>
        <dbReference type="EMBL" id="KAJ6220642.1"/>
    </source>
</evidence>
<dbReference type="GO" id="GO:0006325">
    <property type="term" value="P:chromatin organization"/>
    <property type="evidence" value="ECO:0007669"/>
    <property type="project" value="UniProtKB-KW"/>
</dbReference>
<evidence type="ECO:0000256" key="7">
    <source>
        <dbReference type="PROSITE-ProRule" id="PRU00221"/>
    </source>
</evidence>
<organism evidence="10 11">
    <name type="scientific">Blomia tropicalis</name>
    <name type="common">Mite</name>
    <dbReference type="NCBI Taxonomy" id="40697"/>
    <lineage>
        <taxon>Eukaryota</taxon>
        <taxon>Metazoa</taxon>
        <taxon>Ecdysozoa</taxon>
        <taxon>Arthropoda</taxon>
        <taxon>Chelicerata</taxon>
        <taxon>Arachnida</taxon>
        <taxon>Acari</taxon>
        <taxon>Acariformes</taxon>
        <taxon>Sarcoptiformes</taxon>
        <taxon>Astigmata</taxon>
        <taxon>Glycyphagoidea</taxon>
        <taxon>Echimyopodidae</taxon>
        <taxon>Blomia</taxon>
    </lineage>
</organism>
<comment type="caution">
    <text evidence="10">The sequence shown here is derived from an EMBL/GenBank/DDBJ whole genome shotgun (WGS) entry which is preliminary data.</text>
</comment>
<feature type="repeat" description="WD" evidence="7">
    <location>
        <begin position="202"/>
        <end position="244"/>
    </location>
</feature>
<gene>
    <name evidence="10" type="ORF">RDWZM_006454</name>
</gene>
<evidence type="ECO:0000256" key="2">
    <source>
        <dbReference type="ARBA" id="ARBA00009341"/>
    </source>
</evidence>
<dbReference type="GO" id="GO:0005634">
    <property type="term" value="C:nucleus"/>
    <property type="evidence" value="ECO:0007669"/>
    <property type="project" value="UniProtKB-SubCell"/>
</dbReference>
<evidence type="ECO:0000313" key="11">
    <source>
        <dbReference type="Proteomes" id="UP001142055"/>
    </source>
</evidence>
<dbReference type="AlphaFoldDB" id="A0A9Q0M7X8"/>
<dbReference type="Proteomes" id="UP001142055">
    <property type="component" value="Chromosome 2"/>
</dbReference>
<dbReference type="Gene3D" id="2.130.10.10">
    <property type="entry name" value="YVTN repeat-like/Quinoprotein amine dehydrogenase"/>
    <property type="match status" value="1"/>
</dbReference>
<proteinExistence type="inferred from homology"/>
<accession>A0A9Q0M7X8</accession>
<dbReference type="PROSITE" id="PS00678">
    <property type="entry name" value="WD_REPEATS_1"/>
    <property type="match status" value="2"/>
</dbReference>
<dbReference type="Pfam" id="PF12265">
    <property type="entry name" value="CAF1C_H4-bd"/>
    <property type="match status" value="1"/>
</dbReference>
<keyword evidence="4" id="KW-0677">Repeat</keyword>
<dbReference type="SMART" id="SM00320">
    <property type="entry name" value="WD40"/>
    <property type="match status" value="6"/>
</dbReference>
<dbReference type="PRINTS" id="PR00320">
    <property type="entry name" value="GPROTEINBRPT"/>
</dbReference>
<dbReference type="InterPro" id="IPR050459">
    <property type="entry name" value="WD_repeat_RBAP46/RBAP48/MSI1"/>
</dbReference>
<dbReference type="PANTHER" id="PTHR22850">
    <property type="entry name" value="WD40 REPEAT FAMILY"/>
    <property type="match status" value="1"/>
</dbReference>
<dbReference type="OrthoDB" id="427795at2759"/>
<dbReference type="EMBL" id="JAPWDV010000002">
    <property type="protein sequence ID" value="KAJ6220642.1"/>
    <property type="molecule type" value="Genomic_DNA"/>
</dbReference>
<sequence length="463" mass="52931">MGKPLSPPSATDSYESFQDEEMENEEENDVICMNPETQLNLEERDPIIIEQYKIWKKNAPYLYDLLITTAIELPSLTVEWIPESPRCIANGYHQDYRLVLGTQTTGNLKDKNYLIIYKALVPEIDLAKSHYKESTNGYGGVSAKIEPFVKIRHDGDVNRARSNPSNTFLIATKTSTNKVLIFDYSKHGTEKDSDACQSELTLLGHQKEGYGLCWNPREANLLLSGSEDGQLCIWDIDTSGKKYYCTLDPIGNYHLPCEQQPNFIVTDCQWHYFHKNLFGSVGTDRYLRLWDTRKQSNSESIISTVAHEDDINAISFNPFNPYLVLTASADRTIALWDVRNVSQSLHRFHSHEDEILQVCWSPNHESVFASGGRDRQIHYWNIEAIQPDQQSNEPFYIHGGHTNIVSDFSWHPTNHWLMASVSDENELHVWKIAESNLPTFKGKQQQQEQSSFNDSNSSIGITS</sequence>
<keyword evidence="3 7" id="KW-0853">WD repeat</keyword>
<name>A0A9Q0M7X8_BLOTA</name>
<keyword evidence="6" id="KW-0539">Nucleus</keyword>
<feature type="domain" description="Histone-binding protein RBBP4-like N-terminal" evidence="9">
    <location>
        <begin position="50"/>
        <end position="122"/>
    </location>
</feature>
<protein>
    <recommendedName>
        <fullName evidence="9">Histone-binding protein RBBP4-like N-terminal domain-containing protein</fullName>
    </recommendedName>
</protein>
<dbReference type="InterPro" id="IPR036322">
    <property type="entry name" value="WD40_repeat_dom_sf"/>
</dbReference>
<keyword evidence="11" id="KW-1185">Reference proteome</keyword>
<reference evidence="10" key="1">
    <citation type="submission" date="2022-12" db="EMBL/GenBank/DDBJ databases">
        <title>Genome assemblies of Blomia tropicalis.</title>
        <authorList>
            <person name="Cui Y."/>
        </authorList>
    </citation>
    <scope>NUCLEOTIDE SEQUENCE</scope>
    <source>
        <tissue evidence="10">Adult mites</tissue>
    </source>
</reference>
<feature type="compositionally biased region" description="Acidic residues" evidence="8">
    <location>
        <begin position="17"/>
        <end position="28"/>
    </location>
</feature>
<dbReference type="OMA" id="RIWKKNC"/>
<dbReference type="InterPro" id="IPR019775">
    <property type="entry name" value="WD40_repeat_CS"/>
</dbReference>
<dbReference type="InterPro" id="IPR015943">
    <property type="entry name" value="WD40/YVTN_repeat-like_dom_sf"/>
</dbReference>
<evidence type="ECO:0000256" key="3">
    <source>
        <dbReference type="ARBA" id="ARBA00022574"/>
    </source>
</evidence>
<dbReference type="SUPFAM" id="SSF50978">
    <property type="entry name" value="WD40 repeat-like"/>
    <property type="match status" value="1"/>
</dbReference>
<evidence type="ECO:0000256" key="8">
    <source>
        <dbReference type="SAM" id="MobiDB-lite"/>
    </source>
</evidence>
<evidence type="ECO:0000256" key="1">
    <source>
        <dbReference type="ARBA" id="ARBA00004123"/>
    </source>
</evidence>
<evidence type="ECO:0000256" key="6">
    <source>
        <dbReference type="ARBA" id="ARBA00023242"/>
    </source>
</evidence>
<feature type="repeat" description="WD" evidence="7">
    <location>
        <begin position="304"/>
        <end position="340"/>
    </location>
</feature>
<evidence type="ECO:0000256" key="4">
    <source>
        <dbReference type="ARBA" id="ARBA00022737"/>
    </source>
</evidence>
<evidence type="ECO:0000259" key="9">
    <source>
        <dbReference type="Pfam" id="PF12265"/>
    </source>
</evidence>
<dbReference type="Pfam" id="PF00400">
    <property type="entry name" value="WD40"/>
    <property type="match status" value="5"/>
</dbReference>
<keyword evidence="5" id="KW-0156">Chromatin regulator</keyword>
<comment type="subcellular location">
    <subcellularLocation>
        <location evidence="1">Nucleus</location>
    </subcellularLocation>
</comment>
<feature type="repeat" description="WD" evidence="7">
    <location>
        <begin position="348"/>
        <end position="383"/>
    </location>
</feature>
<dbReference type="PROSITE" id="PS50294">
    <property type="entry name" value="WD_REPEATS_REGION"/>
    <property type="match status" value="3"/>
</dbReference>
<comment type="similarity">
    <text evidence="2">Belongs to the WD repeat RBAP46/RBAP48/MSI1 family.</text>
</comment>
<feature type="region of interest" description="Disordered" evidence="8">
    <location>
        <begin position="1"/>
        <end position="28"/>
    </location>
</feature>
<dbReference type="InterPro" id="IPR001680">
    <property type="entry name" value="WD40_rpt"/>
</dbReference>
<feature type="repeat" description="WD" evidence="7">
    <location>
        <begin position="398"/>
        <end position="440"/>
    </location>
</feature>
<dbReference type="PROSITE" id="PS50082">
    <property type="entry name" value="WD_REPEATS_2"/>
    <property type="match status" value="4"/>
</dbReference>
<dbReference type="InterPro" id="IPR020472">
    <property type="entry name" value="WD40_PAC1"/>
</dbReference>
<dbReference type="InterPro" id="IPR022052">
    <property type="entry name" value="Histone-bd_RBBP4-like_N"/>
</dbReference>